<feature type="compositionally biased region" description="Basic and acidic residues" evidence="8">
    <location>
        <begin position="459"/>
        <end position="601"/>
    </location>
</feature>
<dbReference type="Gene3D" id="3.40.50.300">
    <property type="entry name" value="P-loop containing nucleotide triphosphate hydrolases"/>
    <property type="match status" value="2"/>
</dbReference>
<evidence type="ECO:0000256" key="5">
    <source>
        <dbReference type="ARBA" id="ARBA00038437"/>
    </source>
</evidence>
<dbReference type="Pfam" id="PF00271">
    <property type="entry name" value="Helicase_C"/>
    <property type="match status" value="1"/>
</dbReference>
<proteinExistence type="inferred from homology"/>
<keyword evidence="4 7" id="KW-0067">ATP-binding</keyword>
<dbReference type="InterPro" id="IPR011545">
    <property type="entry name" value="DEAD/DEAH_box_helicase_dom"/>
</dbReference>
<evidence type="ECO:0000256" key="4">
    <source>
        <dbReference type="ARBA" id="ARBA00022840"/>
    </source>
</evidence>
<dbReference type="EMBL" id="SACM01000001">
    <property type="protein sequence ID" value="RVT88386.1"/>
    <property type="molecule type" value="Genomic_DNA"/>
</dbReference>
<sequence length="614" mass="67491">MSFDTLGLPETLLAAVREIGFTEATEVQARAIPLGLAGTDLMVSSRTGSGKTAAFLLPMLTQVLARREANPDQLPAAMPARSFHASPRHQRGNRGTRGAARFAGTPINPIGLVLAPTRELAQQVAQMAIQLGRGIPGFSVCTIVGGMPYQAQLQRLRGGADIVIATPGRLQDIAVQVPAMLTEIKTLVLDEADRMLDLGFIEDIEAIAAMLPTPRQTVMFSATFDGRVGTLARELLNEPQRIEVTSAPEQKAQIEQRLHWADHPMHRTALLEHLLADATVDQAVVFAGTQVEAEQMAYQLAELGHAVAALHGGMPQGKRNRTLMGLRRRELRVLVATDVAARGIDVPTISHVINVGLPMKAEDYVHRIGRTGRAGRSGLAVTLALREDLPRLRRLQAYTKEALTPSRVEGLEPKKPDPVIFTDRGLRREYDDGERRGFSKGGPRWQRDERPQSGGDRPQFGDRKPFAGREGRPFHEGGDRPQFGDRKPFGGDRPQFGDRKPFGGDRPQFGDRKPFGGDRPQFGDRKPFGGDRPQFGDRKPFGGDRPQFGDRKPFGSDRPQFGDRKPFGGDRPQFGDRKPFGGDRPQFGDRKPSFGGERREGGFGAPRGPRRREE</sequence>
<dbReference type="AlphaFoldDB" id="A0A3S3TD13"/>
<dbReference type="SMART" id="SM00490">
    <property type="entry name" value="HELICc"/>
    <property type="match status" value="1"/>
</dbReference>
<dbReference type="GO" id="GO:0003724">
    <property type="term" value="F:RNA helicase activity"/>
    <property type="evidence" value="ECO:0007669"/>
    <property type="project" value="InterPro"/>
</dbReference>
<dbReference type="PROSITE" id="PS51194">
    <property type="entry name" value="HELICASE_CTER"/>
    <property type="match status" value="1"/>
</dbReference>
<keyword evidence="3 7" id="KW-0347">Helicase</keyword>
<dbReference type="SUPFAM" id="SSF52540">
    <property type="entry name" value="P-loop containing nucleoside triphosphate hydrolases"/>
    <property type="match status" value="1"/>
</dbReference>
<dbReference type="GO" id="GO:0003676">
    <property type="term" value="F:nucleic acid binding"/>
    <property type="evidence" value="ECO:0007669"/>
    <property type="project" value="InterPro"/>
</dbReference>
<evidence type="ECO:0000256" key="6">
    <source>
        <dbReference type="PROSITE-ProRule" id="PRU00552"/>
    </source>
</evidence>
<dbReference type="SMART" id="SM00487">
    <property type="entry name" value="DEXDc"/>
    <property type="match status" value="1"/>
</dbReference>
<comment type="similarity">
    <text evidence="5 7">Belongs to the DEAD box helicase family.</text>
</comment>
<keyword evidence="13" id="KW-1185">Reference proteome</keyword>
<dbReference type="InterPro" id="IPR014014">
    <property type="entry name" value="RNA_helicase_DEAD_Q_motif"/>
</dbReference>
<dbReference type="Pfam" id="PF00270">
    <property type="entry name" value="DEAD"/>
    <property type="match status" value="1"/>
</dbReference>
<feature type="compositionally biased region" description="Basic and acidic residues" evidence="8">
    <location>
        <begin position="424"/>
        <end position="437"/>
    </location>
</feature>
<dbReference type="InterPro" id="IPR014001">
    <property type="entry name" value="Helicase_ATP-bd"/>
</dbReference>
<dbReference type="InterPro" id="IPR027417">
    <property type="entry name" value="P-loop_NTPase"/>
</dbReference>
<feature type="region of interest" description="Disordered" evidence="8">
    <location>
        <begin position="406"/>
        <end position="614"/>
    </location>
</feature>
<feature type="domain" description="Helicase C-terminal" evidence="10">
    <location>
        <begin position="270"/>
        <end position="419"/>
    </location>
</feature>
<dbReference type="GO" id="GO:0016787">
    <property type="term" value="F:hydrolase activity"/>
    <property type="evidence" value="ECO:0007669"/>
    <property type="project" value="UniProtKB-KW"/>
</dbReference>
<feature type="domain" description="DEAD-box RNA helicase Q" evidence="11">
    <location>
        <begin position="1"/>
        <end position="29"/>
    </location>
</feature>
<evidence type="ECO:0000259" key="11">
    <source>
        <dbReference type="PROSITE" id="PS51195"/>
    </source>
</evidence>
<gene>
    <name evidence="12" type="ORF">EOD73_05235</name>
</gene>
<organism evidence="12 13">
    <name type="scientific">Inhella crocodyli</name>
    <dbReference type="NCBI Taxonomy" id="2499851"/>
    <lineage>
        <taxon>Bacteria</taxon>
        <taxon>Pseudomonadati</taxon>
        <taxon>Pseudomonadota</taxon>
        <taxon>Betaproteobacteria</taxon>
        <taxon>Burkholderiales</taxon>
        <taxon>Sphaerotilaceae</taxon>
        <taxon>Inhella</taxon>
    </lineage>
</organism>
<dbReference type="PROSITE" id="PS51195">
    <property type="entry name" value="Q_MOTIF"/>
    <property type="match status" value="1"/>
</dbReference>
<dbReference type="PANTHER" id="PTHR47959:SF17">
    <property type="entry name" value="ATP-DEPENDENT RNA HELICASE DEAD BOX FAMILY"/>
    <property type="match status" value="1"/>
</dbReference>
<evidence type="ECO:0000259" key="9">
    <source>
        <dbReference type="PROSITE" id="PS51192"/>
    </source>
</evidence>
<evidence type="ECO:0000313" key="12">
    <source>
        <dbReference type="EMBL" id="RVT88386.1"/>
    </source>
</evidence>
<keyword evidence="1 7" id="KW-0547">Nucleotide-binding</keyword>
<evidence type="ECO:0000259" key="10">
    <source>
        <dbReference type="PROSITE" id="PS51194"/>
    </source>
</evidence>
<feature type="short sequence motif" description="Q motif" evidence="6">
    <location>
        <begin position="1"/>
        <end position="29"/>
    </location>
</feature>
<evidence type="ECO:0000256" key="8">
    <source>
        <dbReference type="SAM" id="MobiDB-lite"/>
    </source>
</evidence>
<dbReference type="CDD" id="cd00268">
    <property type="entry name" value="DEADc"/>
    <property type="match status" value="1"/>
</dbReference>
<keyword evidence="2 7" id="KW-0378">Hydrolase</keyword>
<dbReference type="GO" id="GO:0005829">
    <property type="term" value="C:cytosol"/>
    <property type="evidence" value="ECO:0007669"/>
    <property type="project" value="TreeGrafter"/>
</dbReference>
<dbReference type="Proteomes" id="UP000288587">
    <property type="component" value="Unassembled WGS sequence"/>
</dbReference>
<name>A0A3S3TD13_9BURK</name>
<dbReference type="GO" id="GO:0005524">
    <property type="term" value="F:ATP binding"/>
    <property type="evidence" value="ECO:0007669"/>
    <property type="project" value="UniProtKB-KW"/>
</dbReference>
<dbReference type="RefSeq" id="WP_127681509.1">
    <property type="nucleotide sequence ID" value="NZ_SACM01000001.1"/>
</dbReference>
<dbReference type="InterPro" id="IPR000629">
    <property type="entry name" value="RNA-helicase_DEAD-box_CS"/>
</dbReference>
<accession>A0A3S3TD13</accession>
<dbReference type="PANTHER" id="PTHR47959">
    <property type="entry name" value="ATP-DEPENDENT RNA HELICASE RHLE-RELATED"/>
    <property type="match status" value="1"/>
</dbReference>
<dbReference type="CDD" id="cd18787">
    <property type="entry name" value="SF2_C_DEAD"/>
    <property type="match status" value="1"/>
</dbReference>
<dbReference type="InterPro" id="IPR050079">
    <property type="entry name" value="DEAD_box_RNA_helicase"/>
</dbReference>
<dbReference type="PROSITE" id="PS00039">
    <property type="entry name" value="DEAD_ATP_HELICASE"/>
    <property type="match status" value="1"/>
</dbReference>
<feature type="domain" description="Helicase ATP-binding" evidence="9">
    <location>
        <begin position="32"/>
        <end position="242"/>
    </location>
</feature>
<evidence type="ECO:0000256" key="2">
    <source>
        <dbReference type="ARBA" id="ARBA00022801"/>
    </source>
</evidence>
<comment type="caution">
    <text evidence="12">The sequence shown here is derived from an EMBL/GenBank/DDBJ whole genome shotgun (WGS) entry which is preliminary data.</text>
</comment>
<dbReference type="OrthoDB" id="8520957at2"/>
<evidence type="ECO:0000256" key="7">
    <source>
        <dbReference type="RuleBase" id="RU000492"/>
    </source>
</evidence>
<dbReference type="InterPro" id="IPR044742">
    <property type="entry name" value="DEAD/DEAH_RhlB"/>
</dbReference>
<evidence type="ECO:0000256" key="1">
    <source>
        <dbReference type="ARBA" id="ARBA00022741"/>
    </source>
</evidence>
<dbReference type="PROSITE" id="PS51192">
    <property type="entry name" value="HELICASE_ATP_BIND_1"/>
    <property type="match status" value="1"/>
</dbReference>
<evidence type="ECO:0000313" key="13">
    <source>
        <dbReference type="Proteomes" id="UP000288587"/>
    </source>
</evidence>
<protein>
    <submittedName>
        <fullName evidence="12">DEAD/DEAH box helicase</fullName>
    </submittedName>
</protein>
<reference evidence="12 13" key="1">
    <citation type="submission" date="2019-01" db="EMBL/GenBank/DDBJ databases">
        <authorList>
            <person name="Chen W.-M."/>
        </authorList>
    </citation>
    <scope>NUCLEOTIDE SEQUENCE [LARGE SCALE GENOMIC DNA]</scope>
    <source>
        <strain evidence="12 13">CCP-18</strain>
    </source>
</reference>
<dbReference type="InterPro" id="IPR001650">
    <property type="entry name" value="Helicase_C-like"/>
</dbReference>
<feature type="region of interest" description="Disordered" evidence="8">
    <location>
        <begin position="78"/>
        <end position="100"/>
    </location>
</feature>
<evidence type="ECO:0000256" key="3">
    <source>
        <dbReference type="ARBA" id="ARBA00022806"/>
    </source>
</evidence>